<dbReference type="SUPFAM" id="SSF159245">
    <property type="entry name" value="AttH-like"/>
    <property type="match status" value="1"/>
</dbReference>
<organism evidence="2 3">
    <name type="scientific">Candidatus Nitrosacidococcus tergens</name>
    <dbReference type="NCBI Taxonomy" id="553981"/>
    <lineage>
        <taxon>Bacteria</taxon>
        <taxon>Pseudomonadati</taxon>
        <taxon>Pseudomonadota</taxon>
        <taxon>Gammaproteobacteria</taxon>
        <taxon>Chromatiales</taxon>
        <taxon>Chromatiaceae</taxon>
        <taxon>Candidatus Nitrosacidococcus</taxon>
    </lineage>
</organism>
<protein>
    <recommendedName>
        <fullName evidence="1">AttH domain-containing protein</fullName>
    </recommendedName>
</protein>
<evidence type="ECO:0000259" key="1">
    <source>
        <dbReference type="Pfam" id="PF07143"/>
    </source>
</evidence>
<dbReference type="AlphaFoldDB" id="A0A7G1QAJ3"/>
<dbReference type="RefSeq" id="WP_197743731.1">
    <property type="nucleotide sequence ID" value="NZ_LR778175.1"/>
</dbReference>
<feature type="domain" description="AttH" evidence="1">
    <location>
        <begin position="79"/>
        <end position="251"/>
    </location>
</feature>
<dbReference type="PANTHER" id="PTHR38591:SF1">
    <property type="entry name" value="BLL1000 PROTEIN"/>
    <property type="match status" value="1"/>
</dbReference>
<dbReference type="PANTHER" id="PTHR38591">
    <property type="entry name" value="HYDROLASE"/>
    <property type="match status" value="1"/>
</dbReference>
<reference evidence="2 3" key="1">
    <citation type="submission" date="2020-03" db="EMBL/GenBank/DDBJ databases">
        <authorList>
            <person name="Picone N."/>
        </authorList>
    </citation>
    <scope>NUCLEOTIDE SEQUENCE [LARGE SCALE GENOMIC DNA]</scope>
    <source>
        <strain evidence="2">NSCAC1</strain>
    </source>
</reference>
<dbReference type="KEGG" id="ntg:NSCAC_0987"/>
<dbReference type="Pfam" id="PF17186">
    <property type="entry name" value="Lipocalin_9"/>
    <property type="match status" value="1"/>
</dbReference>
<accession>A0A7G1QAJ3</accession>
<keyword evidence="3" id="KW-1185">Reference proteome</keyword>
<dbReference type="InterPro" id="IPR023374">
    <property type="entry name" value="AttH-like_dom_sf"/>
</dbReference>
<evidence type="ECO:0000313" key="2">
    <source>
        <dbReference type="EMBL" id="CAB1276076.1"/>
    </source>
</evidence>
<dbReference type="EMBL" id="LR778175">
    <property type="protein sequence ID" value="CAB1276076.1"/>
    <property type="molecule type" value="Genomic_DNA"/>
</dbReference>
<dbReference type="InterPro" id="IPR010791">
    <property type="entry name" value="AttH_dom"/>
</dbReference>
<evidence type="ECO:0000313" key="3">
    <source>
        <dbReference type="Proteomes" id="UP000516072"/>
    </source>
</evidence>
<dbReference type="Proteomes" id="UP000516072">
    <property type="component" value="Chromosome"/>
</dbReference>
<dbReference type="Pfam" id="PF07143">
    <property type="entry name" value="CrtC"/>
    <property type="match status" value="1"/>
</dbReference>
<sequence length="387" mass="44185">MIIYKKIITYLSLLALTLFWIYQGTISLKKEKKIVSSKQSLSVINQLLNTTSIGFSQVDIPWQFLFPRDHGTHSSYQNESWNFVGNLSSDQRRDFGFQFNFFRVGLNPNSSKRSSPWVAKEFYRGYFGLTDILKSQFYAIERFSRVAVGLSGASSTNNSIKVWLEDWQFQILNEEEEKSSFYLLAKTENVSIDLVLEPLKIPFYFGDDSQISMGSFYAYTLPRLMTKGTIKMKDSSYPVTGLSWFDHSWGKIPIPTGSTVWDRFLLQLDNGVDLLILRLHRTDGTGTPINHGTLVTTQGEAEVLTREDIALNPLSNWKSPNTHISYPTHWQLQIPEHNINLKIAPSIENQELNSSIDYWSGSVTVDGYYQGNSVIGKGFQELTGYRP</sequence>
<gene>
    <name evidence="2" type="ORF">NSCAC_0987</name>
</gene>
<name>A0A7G1QAJ3_9GAMM</name>
<proteinExistence type="predicted"/>
<dbReference type="Gene3D" id="2.40.370.10">
    <property type="entry name" value="AttH-like domain"/>
    <property type="match status" value="2"/>
</dbReference>